<name>S1NEW5_9ENTE</name>
<reference evidence="2 3" key="1">
    <citation type="submission" date="2013-03" db="EMBL/GenBank/DDBJ databases">
        <title>The Genome Sequence of Enterococcus columbae ATCC_51263 (PacBio/Illumina hybrid assembly).</title>
        <authorList>
            <consortium name="The Broad Institute Genomics Platform"/>
            <consortium name="The Broad Institute Genome Sequencing Center for Infectious Disease"/>
            <person name="Earl A."/>
            <person name="Russ C."/>
            <person name="Gilmore M."/>
            <person name="Surin D."/>
            <person name="Walker B."/>
            <person name="Young S."/>
            <person name="Zeng Q."/>
            <person name="Gargeya S."/>
            <person name="Fitzgerald M."/>
            <person name="Haas B."/>
            <person name="Abouelleil A."/>
            <person name="Allen A.W."/>
            <person name="Alvarado L."/>
            <person name="Arachchi H.M."/>
            <person name="Berlin A.M."/>
            <person name="Chapman S.B."/>
            <person name="Gainer-Dewar J."/>
            <person name="Goldberg J."/>
            <person name="Griggs A."/>
            <person name="Gujja S."/>
            <person name="Hansen M."/>
            <person name="Howarth C."/>
            <person name="Imamovic A."/>
            <person name="Ireland A."/>
            <person name="Larimer J."/>
            <person name="McCowan C."/>
            <person name="Murphy C."/>
            <person name="Pearson M."/>
            <person name="Poon T.W."/>
            <person name="Priest M."/>
            <person name="Roberts A."/>
            <person name="Saif S."/>
            <person name="Shea T."/>
            <person name="Sisk P."/>
            <person name="Sykes S."/>
            <person name="Wortman J."/>
            <person name="Nusbaum C."/>
            <person name="Birren B."/>
        </authorList>
    </citation>
    <scope>NUCLEOTIDE SEQUENCE [LARGE SCALE GENOMIC DNA]</scope>
    <source>
        <strain evidence="2 3">ATCC 51263</strain>
    </source>
</reference>
<feature type="transmembrane region" description="Helical" evidence="1">
    <location>
        <begin position="188"/>
        <end position="207"/>
    </location>
</feature>
<organism evidence="2 3">
    <name type="scientific">Enterococcus columbae DSM 7374 = ATCC 51263</name>
    <dbReference type="NCBI Taxonomy" id="1121865"/>
    <lineage>
        <taxon>Bacteria</taxon>
        <taxon>Bacillati</taxon>
        <taxon>Bacillota</taxon>
        <taxon>Bacilli</taxon>
        <taxon>Lactobacillales</taxon>
        <taxon>Enterococcaceae</taxon>
        <taxon>Enterococcus</taxon>
    </lineage>
</organism>
<dbReference type="Proteomes" id="UP000014113">
    <property type="component" value="Unassembled WGS sequence"/>
</dbReference>
<feature type="transmembrane region" description="Helical" evidence="1">
    <location>
        <begin position="390"/>
        <end position="410"/>
    </location>
</feature>
<evidence type="ECO:0000256" key="1">
    <source>
        <dbReference type="SAM" id="Phobius"/>
    </source>
</evidence>
<evidence type="ECO:0000313" key="3">
    <source>
        <dbReference type="Proteomes" id="UP000014113"/>
    </source>
</evidence>
<keyword evidence="1" id="KW-0812">Transmembrane</keyword>
<feature type="transmembrane region" description="Helical" evidence="1">
    <location>
        <begin position="339"/>
        <end position="365"/>
    </location>
</feature>
<dbReference type="AlphaFoldDB" id="S1NEW5"/>
<dbReference type="STRING" id="1121865.OMW_00937"/>
<sequence>MRKQILAILLKIDFLAVNPQLTQRARLRGKKEESLIFYLGQQIFLTSLIFIVVYGLTIFPIDFYHFPGLMSYYFLLFNGLALLQGIASINHLFFNEQGLKEYLPLPVTLQEIYLSKSLIALLNMAAYSLPCVLVFIDFGWYQRTNLVANLFLAFCLYVFLLLINYALVNLLLLLFTFIPKFAQYQKQLSQLLMITMTVLVVWSILYINQLNIHRHVRPIWLIYPMLHILRRPFSVETMTWFGILMGLTVSIICLMVWLSQYRLSRHQWQLLAANQQLIKKQKLAYSTRSLKSIIFVYHFRLVSDYRFCFQVLLASLIIPLIFIWQLAQRMPNHLFHARYSLLIALGGLFLSAYTIHPQSFIANLFSLERQNLPIMNQLPINQKKYLKQKFIFGLMLQLGINGLLYGLFLLKFPLAIANLLSGILGLIIGTFCYGSYYFIQDYLKPYLTWNDYFQLLNRKANGLKMLFLYGGQLLLQSLLLVVLDQALATHFFKIINYLGYGGIFLLSLVIGLLALKKIGKQLKNES</sequence>
<feature type="transmembrane region" description="Helical" evidence="1">
    <location>
        <begin position="148"/>
        <end position="176"/>
    </location>
</feature>
<feature type="transmembrane region" description="Helical" evidence="1">
    <location>
        <begin position="71"/>
        <end position="93"/>
    </location>
</feature>
<keyword evidence="3" id="KW-1185">Reference proteome</keyword>
<proteinExistence type="predicted"/>
<feature type="transmembrane region" description="Helical" evidence="1">
    <location>
        <begin position="416"/>
        <end position="439"/>
    </location>
</feature>
<evidence type="ECO:0000313" key="2">
    <source>
        <dbReference type="EMBL" id="EOW87605.1"/>
    </source>
</evidence>
<feature type="transmembrane region" description="Helical" evidence="1">
    <location>
        <begin position="238"/>
        <end position="258"/>
    </location>
</feature>
<dbReference type="eggNOG" id="ENOG502ZAPV">
    <property type="taxonomic scope" value="Bacteria"/>
</dbReference>
<dbReference type="OrthoDB" id="2176387at2"/>
<protein>
    <submittedName>
        <fullName evidence="2">Uncharacterized protein</fullName>
    </submittedName>
</protein>
<feature type="transmembrane region" description="Helical" evidence="1">
    <location>
        <begin position="494"/>
        <end position="515"/>
    </location>
</feature>
<keyword evidence="1" id="KW-1133">Transmembrane helix</keyword>
<dbReference type="RefSeq" id="WP_016183098.1">
    <property type="nucleotide sequence ID" value="NZ_JXKI01000023.1"/>
</dbReference>
<feature type="transmembrane region" description="Helical" evidence="1">
    <location>
        <begin position="307"/>
        <end position="327"/>
    </location>
</feature>
<feature type="transmembrane region" description="Helical" evidence="1">
    <location>
        <begin position="35"/>
        <end position="59"/>
    </location>
</feature>
<feature type="transmembrane region" description="Helical" evidence="1">
    <location>
        <begin position="113"/>
        <end position="136"/>
    </location>
</feature>
<keyword evidence="1" id="KW-0472">Membrane</keyword>
<feature type="transmembrane region" description="Helical" evidence="1">
    <location>
        <begin position="466"/>
        <end position="488"/>
    </location>
</feature>
<dbReference type="EMBL" id="ASWJ01000002">
    <property type="protein sequence ID" value="EOW87605.1"/>
    <property type="molecule type" value="Genomic_DNA"/>
</dbReference>
<accession>S1NEW5</accession>
<gene>
    <name evidence="2" type="ORF">I568_00270</name>
</gene>
<comment type="caution">
    <text evidence="2">The sequence shown here is derived from an EMBL/GenBank/DDBJ whole genome shotgun (WGS) entry which is preliminary data.</text>
</comment>
<dbReference type="PATRIC" id="fig|1121865.3.peg.924"/>